<sequence>MFTSSAYLKKHTPENGIDRESYLSLLVDEYFNTSLYDAKCQVLANLSNFAYDPINYKFIRDVGVLDIFLFVVKNETDTKLLHYATSGICNLCVDTLNVEYILSNEVLDPLTNLLNSEHNETVADVLTTLFYLQKLHSKLIKPQVIEKVLILTKSNDKIISNLATILLNETDSTN</sequence>
<evidence type="ECO:0000313" key="1">
    <source>
        <dbReference type="EMBL" id="VVC87968.1"/>
    </source>
</evidence>
<dbReference type="PANTHER" id="PTHR46263:SF1">
    <property type="entry name" value="ARMADILLO REPEAT-CONTAINING PROTEIN 7"/>
    <property type="match status" value="1"/>
</dbReference>
<dbReference type="EMBL" id="FZQP02000226">
    <property type="protein sequence ID" value="VVC87968.1"/>
    <property type="molecule type" value="Genomic_DNA"/>
</dbReference>
<dbReference type="SUPFAM" id="SSF48371">
    <property type="entry name" value="ARM repeat"/>
    <property type="match status" value="1"/>
</dbReference>
<dbReference type="InterPro" id="IPR016024">
    <property type="entry name" value="ARM-type_fold"/>
</dbReference>
<dbReference type="Gene3D" id="1.25.10.10">
    <property type="entry name" value="Leucine-rich Repeat Variant"/>
    <property type="match status" value="1"/>
</dbReference>
<dbReference type="InterPro" id="IPR042462">
    <property type="entry name" value="ARMC7"/>
</dbReference>
<protein>
    <recommendedName>
        <fullName evidence="3">Armadillo repeat-containing domain-containing protein</fullName>
    </recommendedName>
</protein>
<dbReference type="Proteomes" id="UP000324832">
    <property type="component" value="Unassembled WGS sequence"/>
</dbReference>
<evidence type="ECO:0000313" key="2">
    <source>
        <dbReference type="Proteomes" id="UP000324832"/>
    </source>
</evidence>
<gene>
    <name evidence="1" type="ORF">LSINAPIS_LOCUS1455</name>
</gene>
<keyword evidence="2" id="KW-1185">Reference proteome</keyword>
<reference evidence="1 2" key="1">
    <citation type="submission" date="2017-07" db="EMBL/GenBank/DDBJ databases">
        <authorList>
            <person name="Talla V."/>
            <person name="Backstrom N."/>
        </authorList>
    </citation>
    <scope>NUCLEOTIDE SEQUENCE [LARGE SCALE GENOMIC DNA]</scope>
</reference>
<dbReference type="InterPro" id="IPR011989">
    <property type="entry name" value="ARM-like"/>
</dbReference>
<proteinExistence type="predicted"/>
<accession>A0A5E4PSA7</accession>
<evidence type="ECO:0008006" key="3">
    <source>
        <dbReference type="Google" id="ProtNLM"/>
    </source>
</evidence>
<name>A0A5E4PSA7_9NEOP</name>
<organism evidence="1 2">
    <name type="scientific">Leptidea sinapis</name>
    <dbReference type="NCBI Taxonomy" id="189913"/>
    <lineage>
        <taxon>Eukaryota</taxon>
        <taxon>Metazoa</taxon>
        <taxon>Ecdysozoa</taxon>
        <taxon>Arthropoda</taxon>
        <taxon>Hexapoda</taxon>
        <taxon>Insecta</taxon>
        <taxon>Pterygota</taxon>
        <taxon>Neoptera</taxon>
        <taxon>Endopterygota</taxon>
        <taxon>Lepidoptera</taxon>
        <taxon>Glossata</taxon>
        <taxon>Ditrysia</taxon>
        <taxon>Papilionoidea</taxon>
        <taxon>Pieridae</taxon>
        <taxon>Dismorphiinae</taxon>
        <taxon>Leptidea</taxon>
    </lineage>
</organism>
<dbReference type="AlphaFoldDB" id="A0A5E4PSA7"/>
<dbReference type="PANTHER" id="PTHR46263">
    <property type="entry name" value="ARMADILLO REPEAT-CONTAINING PROTEIN 7"/>
    <property type="match status" value="1"/>
</dbReference>